<organism evidence="2 3">
    <name type="scientific">Austropuccinia psidii MF-1</name>
    <dbReference type="NCBI Taxonomy" id="1389203"/>
    <lineage>
        <taxon>Eukaryota</taxon>
        <taxon>Fungi</taxon>
        <taxon>Dikarya</taxon>
        <taxon>Basidiomycota</taxon>
        <taxon>Pucciniomycotina</taxon>
        <taxon>Pucciniomycetes</taxon>
        <taxon>Pucciniales</taxon>
        <taxon>Sphaerophragmiaceae</taxon>
        <taxon>Austropuccinia</taxon>
    </lineage>
</organism>
<sequence length="100" mass="11107">MNCRPWDQLGPCWPESNDTKRGQGGRPSAPNSRLTHLSPKFGHYLNAPKLTQAPKNMKFAINDNGPRDSSYGLWQPPVTVWQVFPSSQGNPFASVMEPAL</sequence>
<gene>
    <name evidence="2" type="ORF">O181_092386</name>
</gene>
<dbReference type="EMBL" id="AVOT02058913">
    <property type="protein sequence ID" value="MBW0552671.1"/>
    <property type="molecule type" value="Genomic_DNA"/>
</dbReference>
<dbReference type="Proteomes" id="UP000765509">
    <property type="component" value="Unassembled WGS sequence"/>
</dbReference>
<accession>A0A9Q3IZ85</accession>
<protein>
    <submittedName>
        <fullName evidence="2">Uncharacterized protein</fullName>
    </submittedName>
</protein>
<evidence type="ECO:0000256" key="1">
    <source>
        <dbReference type="SAM" id="MobiDB-lite"/>
    </source>
</evidence>
<keyword evidence="3" id="KW-1185">Reference proteome</keyword>
<feature type="region of interest" description="Disordered" evidence="1">
    <location>
        <begin position="1"/>
        <end position="33"/>
    </location>
</feature>
<reference evidence="2" key="1">
    <citation type="submission" date="2021-03" db="EMBL/GenBank/DDBJ databases">
        <title>Draft genome sequence of rust myrtle Austropuccinia psidii MF-1, a brazilian biotype.</title>
        <authorList>
            <person name="Quecine M.C."/>
            <person name="Pachon D.M.R."/>
            <person name="Bonatelli M.L."/>
            <person name="Correr F.H."/>
            <person name="Franceschini L.M."/>
            <person name="Leite T.F."/>
            <person name="Margarido G.R.A."/>
            <person name="Almeida C.A."/>
            <person name="Ferrarezi J.A."/>
            <person name="Labate C.A."/>
        </authorList>
    </citation>
    <scope>NUCLEOTIDE SEQUENCE</scope>
    <source>
        <strain evidence="2">MF-1</strain>
    </source>
</reference>
<evidence type="ECO:0000313" key="2">
    <source>
        <dbReference type="EMBL" id="MBW0552671.1"/>
    </source>
</evidence>
<dbReference type="AlphaFoldDB" id="A0A9Q3IZ85"/>
<evidence type="ECO:0000313" key="3">
    <source>
        <dbReference type="Proteomes" id="UP000765509"/>
    </source>
</evidence>
<name>A0A9Q3IZ85_9BASI</name>
<proteinExistence type="predicted"/>
<comment type="caution">
    <text evidence="2">The sequence shown here is derived from an EMBL/GenBank/DDBJ whole genome shotgun (WGS) entry which is preliminary data.</text>
</comment>